<dbReference type="Proteomes" id="UP000588647">
    <property type="component" value="Unassembled WGS sequence"/>
</dbReference>
<evidence type="ECO:0000313" key="2">
    <source>
        <dbReference type="Proteomes" id="UP000588647"/>
    </source>
</evidence>
<accession>A0A7W6HEH8</accession>
<dbReference type="AlphaFoldDB" id="A0A7W6HEH8"/>
<keyword evidence="2" id="KW-1185">Reference proteome</keyword>
<name>A0A7W6HEH8_9HYPH</name>
<organism evidence="1 2">
    <name type="scientific">Aurantimonas endophytica</name>
    <dbReference type="NCBI Taxonomy" id="1522175"/>
    <lineage>
        <taxon>Bacteria</taxon>
        <taxon>Pseudomonadati</taxon>
        <taxon>Pseudomonadota</taxon>
        <taxon>Alphaproteobacteria</taxon>
        <taxon>Hyphomicrobiales</taxon>
        <taxon>Aurantimonadaceae</taxon>
        <taxon>Aurantimonas</taxon>
    </lineage>
</organism>
<reference evidence="1 2" key="1">
    <citation type="submission" date="2020-08" db="EMBL/GenBank/DDBJ databases">
        <title>Genomic Encyclopedia of Type Strains, Phase IV (KMG-IV): sequencing the most valuable type-strain genomes for metagenomic binning, comparative biology and taxonomic classification.</title>
        <authorList>
            <person name="Goeker M."/>
        </authorList>
    </citation>
    <scope>NUCLEOTIDE SEQUENCE [LARGE SCALE GENOMIC DNA]</scope>
    <source>
        <strain evidence="1 2">DSM 103570</strain>
    </source>
</reference>
<dbReference type="EMBL" id="JACIEM010000003">
    <property type="protein sequence ID" value="MBB4003556.1"/>
    <property type="molecule type" value="Genomic_DNA"/>
</dbReference>
<protein>
    <submittedName>
        <fullName evidence="1">Uncharacterized protein</fullName>
    </submittedName>
</protein>
<comment type="caution">
    <text evidence="1">The sequence shown here is derived from an EMBL/GenBank/DDBJ whole genome shotgun (WGS) entry which is preliminary data.</text>
</comment>
<evidence type="ECO:0000313" key="1">
    <source>
        <dbReference type="EMBL" id="MBB4003556.1"/>
    </source>
</evidence>
<proteinExistence type="predicted"/>
<sequence length="36" mass="3779">MARATDTPRWCLSAGDAGSVRVEPSLVLLVPNLIIG</sequence>
<gene>
    <name evidence="1" type="ORF">GGR03_002637</name>
</gene>